<name>A0A1M2V2L1_TRAPU</name>
<dbReference type="Gene3D" id="3.30.710.10">
    <property type="entry name" value="Potassium Channel Kv1.1, Chain A"/>
    <property type="match status" value="1"/>
</dbReference>
<dbReference type="Proteomes" id="UP000184267">
    <property type="component" value="Unassembled WGS sequence"/>
</dbReference>
<evidence type="ECO:0008006" key="4">
    <source>
        <dbReference type="Google" id="ProtNLM"/>
    </source>
</evidence>
<gene>
    <name evidence="2" type="ORF">TRAPUB_7706</name>
</gene>
<evidence type="ECO:0000256" key="1">
    <source>
        <dbReference type="SAM" id="MobiDB-lite"/>
    </source>
</evidence>
<feature type="region of interest" description="Disordered" evidence="1">
    <location>
        <begin position="181"/>
        <end position="216"/>
    </location>
</feature>
<reference evidence="2 3" key="1">
    <citation type="submission" date="2016-10" db="EMBL/GenBank/DDBJ databases">
        <title>Genome sequence of the basidiomycete white-rot fungus Trametes pubescens.</title>
        <authorList>
            <person name="Makela M.R."/>
            <person name="Granchi Z."/>
            <person name="Peng M."/>
            <person name="De Vries R.P."/>
            <person name="Grigoriev I."/>
            <person name="Riley R."/>
            <person name="Hilden K."/>
        </authorList>
    </citation>
    <scope>NUCLEOTIDE SEQUENCE [LARGE SCALE GENOMIC DNA]</scope>
    <source>
        <strain evidence="2 3">FBCC735</strain>
    </source>
</reference>
<evidence type="ECO:0000313" key="3">
    <source>
        <dbReference type="Proteomes" id="UP000184267"/>
    </source>
</evidence>
<keyword evidence="3" id="KW-1185">Reference proteome</keyword>
<organism evidence="2 3">
    <name type="scientific">Trametes pubescens</name>
    <name type="common">White-rot fungus</name>
    <dbReference type="NCBI Taxonomy" id="154538"/>
    <lineage>
        <taxon>Eukaryota</taxon>
        <taxon>Fungi</taxon>
        <taxon>Dikarya</taxon>
        <taxon>Basidiomycota</taxon>
        <taxon>Agaricomycotina</taxon>
        <taxon>Agaricomycetes</taxon>
        <taxon>Polyporales</taxon>
        <taxon>Polyporaceae</taxon>
        <taxon>Trametes</taxon>
    </lineage>
</organism>
<feature type="compositionally biased region" description="Basic residues" evidence="1">
    <location>
        <begin position="1"/>
        <end position="11"/>
    </location>
</feature>
<dbReference type="EMBL" id="MNAD01001719">
    <property type="protein sequence ID" value="OJT01841.1"/>
    <property type="molecule type" value="Genomic_DNA"/>
</dbReference>
<proteinExistence type="predicted"/>
<dbReference type="OrthoDB" id="6359816at2759"/>
<evidence type="ECO:0000313" key="2">
    <source>
        <dbReference type="EMBL" id="OJT01841.1"/>
    </source>
</evidence>
<feature type="compositionally biased region" description="Basic and acidic residues" evidence="1">
    <location>
        <begin position="190"/>
        <end position="202"/>
    </location>
</feature>
<feature type="compositionally biased region" description="Polar residues" evidence="1">
    <location>
        <begin position="203"/>
        <end position="216"/>
    </location>
</feature>
<dbReference type="STRING" id="154538.A0A1M2V2L1"/>
<sequence>MSSSKKGKSSKKGSAIAPPRPDGPGTFTAGASTHLLSTATREQVTQHTMRHSITTGTFEDVKFYLFSRRKRSGVVYAPRPLFANSALICKTSSHFDFVFSAGFAESEVTDMNASFPPNRRSHTLDYDYNADSDLEDDDDHELDVGLGYTQQPTPPEAPLNPPVVFTDGVDTSSVGTTVVVSGQEQSGQEVRGDVQDTPEDHVVQTSSREGASTSAQGRKGRVVIIEDIAYRTWEAFIYYAYFEQVSFAPLGSQKLPHLPPKTYEAPPCSPKSMYRLAEKYGIEKLKQLAADDLQTKMASHNIFVELFSSFAMTYTGVQDAELQYLRDHLAEEVVYRQIPTWLQALEDGWLPHGATAVFSRVLIGLASVRYGNW</sequence>
<dbReference type="OMA" id="TWEAFIY"/>
<protein>
    <recommendedName>
        <fullName evidence="4">BTB domain-containing protein</fullName>
    </recommendedName>
</protein>
<accession>A0A1M2V2L1</accession>
<feature type="region of interest" description="Disordered" evidence="1">
    <location>
        <begin position="1"/>
        <end position="31"/>
    </location>
</feature>
<dbReference type="AlphaFoldDB" id="A0A1M2V2L1"/>
<dbReference type="InterPro" id="IPR011333">
    <property type="entry name" value="SKP1/BTB/POZ_sf"/>
</dbReference>
<comment type="caution">
    <text evidence="2">The sequence shown here is derived from an EMBL/GenBank/DDBJ whole genome shotgun (WGS) entry which is preliminary data.</text>
</comment>